<dbReference type="GO" id="GO:0004518">
    <property type="term" value="F:nuclease activity"/>
    <property type="evidence" value="ECO:0007669"/>
    <property type="project" value="UniProtKB-KW"/>
</dbReference>
<evidence type="ECO:0000256" key="1">
    <source>
        <dbReference type="ARBA" id="ARBA00001968"/>
    </source>
</evidence>
<reference evidence="10" key="1">
    <citation type="submission" date="2024-04" db="EMBL/GenBank/DDBJ databases">
        <title>Salinicola lusitanus LLJ914,a marine bacterium isolated from the Okinawa Trough.</title>
        <authorList>
            <person name="Li J."/>
        </authorList>
    </citation>
    <scope>NUCLEOTIDE SEQUENCE [LARGE SCALE GENOMIC DNA]</scope>
</reference>
<dbReference type="Pfam" id="PF13359">
    <property type="entry name" value="DDE_Tnp_4"/>
    <property type="match status" value="1"/>
</dbReference>
<evidence type="ECO:0000313" key="10">
    <source>
        <dbReference type="Proteomes" id="UP001460270"/>
    </source>
</evidence>
<dbReference type="AlphaFoldDB" id="A0AAW0NHK5"/>
<dbReference type="EMBL" id="JBBPFD010000014">
    <property type="protein sequence ID" value="KAK7898743.1"/>
    <property type="molecule type" value="Genomic_DNA"/>
</dbReference>
<keyword evidence="7" id="KW-0539">Nucleus</keyword>
<proteinExistence type="inferred from homology"/>
<keyword evidence="10" id="KW-1185">Reference proteome</keyword>
<keyword evidence="5" id="KW-0479">Metal-binding</keyword>
<feature type="domain" description="DDE Tnp4" evidence="8">
    <location>
        <begin position="271"/>
        <end position="434"/>
    </location>
</feature>
<name>A0AAW0NHK5_9GOBI</name>
<comment type="cofactor">
    <cofactor evidence="1">
        <name>a divalent metal cation</name>
        <dbReference type="ChEBI" id="CHEBI:60240"/>
    </cofactor>
</comment>
<evidence type="ECO:0000256" key="2">
    <source>
        <dbReference type="ARBA" id="ARBA00004123"/>
    </source>
</evidence>
<evidence type="ECO:0000256" key="7">
    <source>
        <dbReference type="ARBA" id="ARBA00023242"/>
    </source>
</evidence>
<evidence type="ECO:0000256" key="4">
    <source>
        <dbReference type="ARBA" id="ARBA00022722"/>
    </source>
</evidence>
<organism evidence="9 10">
    <name type="scientific">Mugilogobius chulae</name>
    <name type="common">yellowstripe goby</name>
    <dbReference type="NCBI Taxonomy" id="88201"/>
    <lineage>
        <taxon>Eukaryota</taxon>
        <taxon>Metazoa</taxon>
        <taxon>Chordata</taxon>
        <taxon>Craniata</taxon>
        <taxon>Vertebrata</taxon>
        <taxon>Euteleostomi</taxon>
        <taxon>Actinopterygii</taxon>
        <taxon>Neopterygii</taxon>
        <taxon>Teleostei</taxon>
        <taxon>Neoteleostei</taxon>
        <taxon>Acanthomorphata</taxon>
        <taxon>Gobiaria</taxon>
        <taxon>Gobiiformes</taxon>
        <taxon>Gobioidei</taxon>
        <taxon>Gobiidae</taxon>
        <taxon>Gobionellinae</taxon>
        <taxon>Mugilogobius</taxon>
    </lineage>
</organism>
<accession>A0AAW0NHK5</accession>
<gene>
    <name evidence="9" type="ORF">WMY93_019596</name>
</gene>
<dbReference type="GO" id="GO:0046872">
    <property type="term" value="F:metal ion binding"/>
    <property type="evidence" value="ECO:0007669"/>
    <property type="project" value="UniProtKB-KW"/>
</dbReference>
<dbReference type="PANTHER" id="PTHR22930">
    <property type="match status" value="1"/>
</dbReference>
<dbReference type="InterPro" id="IPR027806">
    <property type="entry name" value="HARBI1_dom"/>
</dbReference>
<keyword evidence="4" id="KW-0540">Nuclease</keyword>
<comment type="similarity">
    <text evidence="3">Belongs to the HARBI1 family.</text>
</comment>
<dbReference type="GO" id="GO:0005634">
    <property type="term" value="C:nucleus"/>
    <property type="evidence" value="ECO:0007669"/>
    <property type="project" value="UniProtKB-SubCell"/>
</dbReference>
<evidence type="ECO:0000259" key="8">
    <source>
        <dbReference type="Pfam" id="PF13359"/>
    </source>
</evidence>
<evidence type="ECO:0000313" key="9">
    <source>
        <dbReference type="EMBL" id="KAK7898743.1"/>
    </source>
</evidence>
<comment type="caution">
    <text evidence="9">The sequence shown here is derived from an EMBL/GenBank/DDBJ whole genome shotgun (WGS) entry which is preliminary data.</text>
</comment>
<keyword evidence="6" id="KW-0378">Hydrolase</keyword>
<comment type="subcellular location">
    <subcellularLocation>
        <location evidence="2">Nucleus</location>
    </subcellularLocation>
</comment>
<evidence type="ECO:0000256" key="3">
    <source>
        <dbReference type="ARBA" id="ARBA00006958"/>
    </source>
</evidence>
<dbReference type="GO" id="GO:0016787">
    <property type="term" value="F:hydrolase activity"/>
    <property type="evidence" value="ECO:0007669"/>
    <property type="project" value="UniProtKB-KW"/>
</dbReference>
<dbReference type="InterPro" id="IPR045249">
    <property type="entry name" value="HARBI1-like"/>
</dbReference>
<protein>
    <recommendedName>
        <fullName evidence="8">DDE Tnp4 domain-containing protein</fullName>
    </recommendedName>
</protein>
<dbReference type="PANTHER" id="PTHR22930:SF85">
    <property type="entry name" value="GH03217P-RELATED"/>
    <property type="match status" value="1"/>
</dbReference>
<dbReference type="Proteomes" id="UP001460270">
    <property type="component" value="Unassembled WGS sequence"/>
</dbReference>
<evidence type="ECO:0000256" key="5">
    <source>
        <dbReference type="ARBA" id="ARBA00022723"/>
    </source>
</evidence>
<sequence length="480" mass="55408">MFARACLFLWTEDSSSQSQMSTCLARRGPVARAFPVTRTCSTKAAPSVKEIRLIKPQSALVSLHLAPFTRLLCAIRRRISRIRDVWRRAEGLFVPRAGCRREEETASCEAPSKRRGAYNVIAVMYCFYRRRERTVWAHPRTSTWWELVNMSWDDKNWQKNFRMTKTSFLHLCDILRPYLTRQNTRFRRTLPVELRVGVCLWRLATNLEYRSISHLFGVGISTACTVTQQVVTAINRVMRHLYIKTPSEAELRVIVQGFRERWKLPQVAGAIDGTHIGIIAPAEEPADYYNRKNFYSVILQAVVDHRMKFWDINVGWPGKVHDARVLANSSLYMRGENGTLFPGWIERLNNVDVPIHILGDAAYPLLPWLLKPYPVGRGLTEAQTHFNYRLSQGRMTVERAFGRLKGRWRCLLKRCDAHISFVSQIISACCILHNYCEVANEEWEDEDTVDDVDDLVDPEIGHQANYGGQIRDALCEYLAQ</sequence>
<evidence type="ECO:0000256" key="6">
    <source>
        <dbReference type="ARBA" id="ARBA00022801"/>
    </source>
</evidence>